<proteinExistence type="predicted"/>
<organism evidence="1 2">
    <name type="scientific">Eumeta variegata</name>
    <name type="common">Bagworm moth</name>
    <name type="synonym">Eumeta japonica</name>
    <dbReference type="NCBI Taxonomy" id="151549"/>
    <lineage>
        <taxon>Eukaryota</taxon>
        <taxon>Metazoa</taxon>
        <taxon>Ecdysozoa</taxon>
        <taxon>Arthropoda</taxon>
        <taxon>Hexapoda</taxon>
        <taxon>Insecta</taxon>
        <taxon>Pterygota</taxon>
        <taxon>Neoptera</taxon>
        <taxon>Endopterygota</taxon>
        <taxon>Lepidoptera</taxon>
        <taxon>Glossata</taxon>
        <taxon>Ditrysia</taxon>
        <taxon>Tineoidea</taxon>
        <taxon>Psychidae</taxon>
        <taxon>Oiketicinae</taxon>
        <taxon>Eumeta</taxon>
    </lineage>
</organism>
<gene>
    <name evidence="1" type="ORF">EVAR_37594_1</name>
</gene>
<accession>A0A4C1VNB1</accession>
<name>A0A4C1VNB1_EUMVA</name>
<keyword evidence="2" id="KW-1185">Reference proteome</keyword>
<evidence type="ECO:0000313" key="1">
    <source>
        <dbReference type="EMBL" id="GBP40193.1"/>
    </source>
</evidence>
<evidence type="ECO:0008006" key="3">
    <source>
        <dbReference type="Google" id="ProtNLM"/>
    </source>
</evidence>
<reference evidence="1 2" key="1">
    <citation type="journal article" date="2019" name="Commun. Biol.">
        <title>The bagworm genome reveals a unique fibroin gene that provides high tensile strength.</title>
        <authorList>
            <person name="Kono N."/>
            <person name="Nakamura H."/>
            <person name="Ohtoshi R."/>
            <person name="Tomita M."/>
            <person name="Numata K."/>
            <person name="Arakawa K."/>
        </authorList>
    </citation>
    <scope>NUCLEOTIDE SEQUENCE [LARGE SCALE GENOMIC DNA]</scope>
</reference>
<sequence>MQRYAGDDPNAVYDIVTGDESWIYCYDLETKRQSAQCVFSFEKLFTKTEDGGRASVEGFRLATFIFGRLSKFESALGPALLRAAGGRGEV</sequence>
<dbReference type="AlphaFoldDB" id="A0A4C1VNB1"/>
<dbReference type="EMBL" id="BGZK01000378">
    <property type="protein sequence ID" value="GBP40193.1"/>
    <property type="molecule type" value="Genomic_DNA"/>
</dbReference>
<protein>
    <recommendedName>
        <fullName evidence="3">Mariner Mos1 transposase</fullName>
    </recommendedName>
</protein>
<comment type="caution">
    <text evidence="1">The sequence shown here is derived from an EMBL/GenBank/DDBJ whole genome shotgun (WGS) entry which is preliminary data.</text>
</comment>
<dbReference type="OrthoDB" id="10017160at2759"/>
<dbReference type="Proteomes" id="UP000299102">
    <property type="component" value="Unassembled WGS sequence"/>
</dbReference>
<evidence type="ECO:0000313" key="2">
    <source>
        <dbReference type="Proteomes" id="UP000299102"/>
    </source>
</evidence>